<dbReference type="EMBL" id="SMFL01000004">
    <property type="protein sequence ID" value="TDE15475.1"/>
    <property type="molecule type" value="Genomic_DNA"/>
</dbReference>
<accession>A0A4R5DW40</accession>
<evidence type="ECO:0000313" key="1">
    <source>
        <dbReference type="EMBL" id="TDE15475.1"/>
    </source>
</evidence>
<name>A0A4R5DW40_9BACT</name>
<protein>
    <submittedName>
        <fullName evidence="1">Uncharacterized protein</fullName>
    </submittedName>
</protein>
<dbReference type="Proteomes" id="UP000294850">
    <property type="component" value="Unassembled WGS sequence"/>
</dbReference>
<dbReference type="AlphaFoldDB" id="A0A4R5DW40"/>
<gene>
    <name evidence="1" type="ORF">E0F88_13270</name>
</gene>
<dbReference type="RefSeq" id="WP_131958738.1">
    <property type="nucleotide sequence ID" value="NZ_SMFL01000004.1"/>
</dbReference>
<organism evidence="1 2">
    <name type="scientific">Dyadobacter psychrotolerans</name>
    <dbReference type="NCBI Taxonomy" id="2541721"/>
    <lineage>
        <taxon>Bacteria</taxon>
        <taxon>Pseudomonadati</taxon>
        <taxon>Bacteroidota</taxon>
        <taxon>Cytophagia</taxon>
        <taxon>Cytophagales</taxon>
        <taxon>Spirosomataceae</taxon>
        <taxon>Dyadobacter</taxon>
    </lineage>
</organism>
<reference evidence="1 2" key="1">
    <citation type="submission" date="2019-03" db="EMBL/GenBank/DDBJ databases">
        <title>Dyadobacter AR-3-6 sp. nov., isolated from arctic soil.</title>
        <authorList>
            <person name="Chaudhary D.K."/>
        </authorList>
    </citation>
    <scope>NUCLEOTIDE SEQUENCE [LARGE SCALE GENOMIC DNA]</scope>
    <source>
        <strain evidence="1 2">AR-3-6</strain>
    </source>
</reference>
<dbReference type="OrthoDB" id="963365at2"/>
<evidence type="ECO:0000313" key="2">
    <source>
        <dbReference type="Proteomes" id="UP000294850"/>
    </source>
</evidence>
<comment type="caution">
    <text evidence="1">The sequence shown here is derived from an EMBL/GenBank/DDBJ whole genome shotgun (WGS) entry which is preliminary data.</text>
</comment>
<keyword evidence="2" id="KW-1185">Reference proteome</keyword>
<proteinExistence type="predicted"/>
<sequence length="91" mass="10455">MEQTTLSTSLLRNVMDFLSTISETNEDTDFDASQDYLVEAIKTLVSEKDKTSVVEDFEVPYLHPMITIQKWNEELKLIVSEAILEKEAQNI</sequence>